<dbReference type="Proteomes" id="UP001322512">
    <property type="component" value="Chromosome"/>
</dbReference>
<evidence type="ECO:0000313" key="2">
    <source>
        <dbReference type="Proteomes" id="UP001322512"/>
    </source>
</evidence>
<keyword evidence="2" id="KW-1185">Reference proteome</keyword>
<gene>
    <name evidence="1" type="ORF">SR933_07420</name>
</gene>
<organism evidence="1 2">
    <name type="scientific">Halomonas elongata (strain ATCC 33173 / DSM 2581 / NBRC 15536 / NCIMB 2198 / 1H9)</name>
    <dbReference type="NCBI Taxonomy" id="768066"/>
    <lineage>
        <taxon>Bacteria</taxon>
        <taxon>Pseudomonadati</taxon>
        <taxon>Pseudomonadota</taxon>
        <taxon>Gammaproteobacteria</taxon>
        <taxon>Oceanospirillales</taxon>
        <taxon>Halomonadaceae</taxon>
        <taxon>Halomonas</taxon>
    </lineage>
</organism>
<evidence type="ECO:0000313" key="1">
    <source>
        <dbReference type="EMBL" id="WPU48712.1"/>
    </source>
</evidence>
<protein>
    <submittedName>
        <fullName evidence="1">Uncharacterized protein</fullName>
    </submittedName>
</protein>
<name>A0ABZ0TDQ5_HALED</name>
<sequence>MIKTAIAHAAIAAVIQLALGQLIGYTAAGAVAVAFYASREITQHEYKLGIRRGWVWGDKLPIQPWEPLVKGWSRDSVLDVVAPAVACAVIAAMPIPTLIG</sequence>
<dbReference type="GeneID" id="91009999"/>
<dbReference type="RefSeq" id="WP_041602047.1">
    <property type="nucleotide sequence ID" value="NC_014532.2"/>
</dbReference>
<reference evidence="1 2" key="1">
    <citation type="submission" date="2023-11" db="EMBL/GenBank/DDBJ databases">
        <title>MicrobeMod: A computational toolkit for identifying prokaryotic methylation and restriction-modification with nanopore sequencing.</title>
        <authorList>
            <person name="Crits-Christoph A."/>
            <person name="Kang S.C."/>
            <person name="Lee H."/>
            <person name="Ostrov N."/>
        </authorList>
    </citation>
    <scope>NUCLEOTIDE SEQUENCE [LARGE SCALE GENOMIC DNA]</scope>
    <source>
        <strain evidence="1 2">ATCC 33173</strain>
    </source>
</reference>
<proteinExistence type="predicted"/>
<dbReference type="EMBL" id="CP139472">
    <property type="protein sequence ID" value="WPU48712.1"/>
    <property type="molecule type" value="Genomic_DNA"/>
</dbReference>
<accession>A0ABZ0TDQ5</accession>